<dbReference type="GO" id="GO:0004066">
    <property type="term" value="F:asparagine synthase (glutamine-hydrolyzing) activity"/>
    <property type="evidence" value="ECO:0007669"/>
    <property type="project" value="UniProtKB-EC"/>
</dbReference>
<organism evidence="6">
    <name type="scientific">Thermodesulfobacterium geofontis</name>
    <dbReference type="NCBI Taxonomy" id="1295609"/>
    <lineage>
        <taxon>Bacteria</taxon>
        <taxon>Pseudomonadati</taxon>
        <taxon>Thermodesulfobacteriota</taxon>
        <taxon>Thermodesulfobacteria</taxon>
        <taxon>Thermodesulfobacteriales</taxon>
        <taxon>Thermodesulfobacteriaceae</taxon>
        <taxon>Thermodesulfobacterium</taxon>
    </lineage>
</organism>
<name>A0A7V5XGB5_9BACT</name>
<dbReference type="InterPro" id="IPR051786">
    <property type="entry name" value="ASN_synthetase/amidase"/>
</dbReference>
<dbReference type="InterPro" id="IPR017932">
    <property type="entry name" value="GATase_2_dom"/>
</dbReference>
<dbReference type="AlphaFoldDB" id="A0A7V5XGB5"/>
<protein>
    <recommendedName>
        <fullName evidence="3">asparagine synthase (glutamine-hydrolyzing)</fullName>
        <ecNumber evidence="3">6.3.5.4</ecNumber>
    </recommendedName>
</protein>
<evidence type="ECO:0000259" key="5">
    <source>
        <dbReference type="PROSITE" id="PS51278"/>
    </source>
</evidence>
<dbReference type="SUPFAM" id="SSF56235">
    <property type="entry name" value="N-terminal nucleophile aminohydrolases (Ntn hydrolases)"/>
    <property type="match status" value="1"/>
</dbReference>
<dbReference type="EC" id="6.3.5.4" evidence="3"/>
<dbReference type="InterPro" id="IPR029055">
    <property type="entry name" value="Ntn_hydrolases_N"/>
</dbReference>
<dbReference type="PROSITE" id="PS51278">
    <property type="entry name" value="GATASE_TYPE_2"/>
    <property type="match status" value="1"/>
</dbReference>
<feature type="domain" description="Glutamine amidotransferase type-2" evidence="5">
    <location>
        <begin position="4"/>
        <end position="190"/>
    </location>
</feature>
<gene>
    <name evidence="6" type="ORF">ENM15_03915</name>
</gene>
<sequence length="205" mass="24013">MKMCRIAGFLDLDFKRDYPIDQTILSMRDTLVHGGPDGEGVYIDKNISLALGHRRLSILHLSPLGHQPMEFENLVITYNGEVYNFRDIRQKLEREGYSFVSNSDTEVILKAFHRWGYSAVQKFRGMFAFAVWDRERRELLLCKDRVGVKPLFYYYKDGLFMFASELKVFHKHPKFKKEIDPIGLSLFCSMATFLHHTPYLRICSS</sequence>
<comment type="catalytic activity">
    <reaction evidence="4">
        <text>L-aspartate + L-glutamine + ATP + H2O = L-asparagine + L-glutamate + AMP + diphosphate + H(+)</text>
        <dbReference type="Rhea" id="RHEA:12228"/>
        <dbReference type="ChEBI" id="CHEBI:15377"/>
        <dbReference type="ChEBI" id="CHEBI:15378"/>
        <dbReference type="ChEBI" id="CHEBI:29985"/>
        <dbReference type="ChEBI" id="CHEBI:29991"/>
        <dbReference type="ChEBI" id="CHEBI:30616"/>
        <dbReference type="ChEBI" id="CHEBI:33019"/>
        <dbReference type="ChEBI" id="CHEBI:58048"/>
        <dbReference type="ChEBI" id="CHEBI:58359"/>
        <dbReference type="ChEBI" id="CHEBI:456215"/>
        <dbReference type="EC" id="6.3.5.4"/>
    </reaction>
</comment>
<dbReference type="InterPro" id="IPR033738">
    <property type="entry name" value="AsnB_N"/>
</dbReference>
<evidence type="ECO:0000256" key="3">
    <source>
        <dbReference type="ARBA" id="ARBA00012737"/>
    </source>
</evidence>
<comment type="pathway">
    <text evidence="1">Amino-acid biosynthesis; L-asparagine biosynthesis; L-asparagine from L-aspartate (L-Gln route): step 1/1.</text>
</comment>
<reference evidence="6" key="1">
    <citation type="journal article" date="2020" name="mSystems">
        <title>Genome- and Community-Level Interaction Insights into Carbon Utilization and Element Cycling Functions of Hydrothermarchaeota in Hydrothermal Sediment.</title>
        <authorList>
            <person name="Zhou Z."/>
            <person name="Liu Y."/>
            <person name="Xu W."/>
            <person name="Pan J."/>
            <person name="Luo Z.H."/>
            <person name="Li M."/>
        </authorList>
    </citation>
    <scope>NUCLEOTIDE SEQUENCE [LARGE SCALE GENOMIC DNA]</scope>
    <source>
        <strain evidence="6">SpSt-106</strain>
    </source>
</reference>
<evidence type="ECO:0000256" key="2">
    <source>
        <dbReference type="ARBA" id="ARBA00005752"/>
    </source>
</evidence>
<accession>A0A7V5XGB5</accession>
<proteinExistence type="inferred from homology"/>
<dbReference type="GO" id="GO:0005829">
    <property type="term" value="C:cytosol"/>
    <property type="evidence" value="ECO:0007669"/>
    <property type="project" value="TreeGrafter"/>
</dbReference>
<comment type="caution">
    <text evidence="6">The sequence shown here is derived from an EMBL/GenBank/DDBJ whole genome shotgun (WGS) entry which is preliminary data.</text>
</comment>
<evidence type="ECO:0000313" key="6">
    <source>
        <dbReference type="EMBL" id="HHQ15947.1"/>
    </source>
</evidence>
<dbReference type="Pfam" id="PF13537">
    <property type="entry name" value="GATase_7"/>
    <property type="match status" value="1"/>
</dbReference>
<dbReference type="CDD" id="cd00712">
    <property type="entry name" value="AsnB"/>
    <property type="match status" value="1"/>
</dbReference>
<dbReference type="Gene3D" id="3.60.20.10">
    <property type="entry name" value="Glutamine Phosphoribosylpyrophosphate, subunit 1, domain 1"/>
    <property type="match status" value="1"/>
</dbReference>
<dbReference type="PANTHER" id="PTHR43284:SF1">
    <property type="entry name" value="ASPARAGINE SYNTHETASE"/>
    <property type="match status" value="1"/>
</dbReference>
<comment type="similarity">
    <text evidence="2">Belongs to the asparagine synthetase family.</text>
</comment>
<evidence type="ECO:0000256" key="4">
    <source>
        <dbReference type="ARBA" id="ARBA00048741"/>
    </source>
</evidence>
<evidence type="ECO:0000256" key="1">
    <source>
        <dbReference type="ARBA" id="ARBA00005187"/>
    </source>
</evidence>
<dbReference type="EMBL" id="DRWR01000070">
    <property type="protein sequence ID" value="HHQ15947.1"/>
    <property type="molecule type" value="Genomic_DNA"/>
</dbReference>
<dbReference type="PANTHER" id="PTHR43284">
    <property type="entry name" value="ASPARAGINE SYNTHETASE (GLUTAMINE-HYDROLYZING)"/>
    <property type="match status" value="1"/>
</dbReference>